<feature type="transmembrane region" description="Helical" evidence="7">
    <location>
        <begin position="117"/>
        <end position="138"/>
    </location>
</feature>
<feature type="transmembrane region" description="Helical" evidence="7">
    <location>
        <begin position="300"/>
        <end position="321"/>
    </location>
</feature>
<protein>
    <submittedName>
        <fullName evidence="9">Aromatic amino acid exporter YddG</fullName>
    </submittedName>
</protein>
<feature type="transmembrane region" description="Helical" evidence="7">
    <location>
        <begin position="87"/>
        <end position="105"/>
    </location>
</feature>
<dbReference type="AlphaFoldDB" id="A0A6N2UBX4"/>
<dbReference type="SUPFAM" id="SSF103481">
    <property type="entry name" value="Multidrug resistance efflux transporter EmrE"/>
    <property type="match status" value="1"/>
</dbReference>
<dbReference type="PANTHER" id="PTHR42920">
    <property type="entry name" value="OS03G0707200 PROTEIN-RELATED"/>
    <property type="match status" value="1"/>
</dbReference>
<dbReference type="PANTHER" id="PTHR42920:SF24">
    <property type="entry name" value="AROMATIC AMINO ACID EXPORTER YDDG"/>
    <property type="match status" value="1"/>
</dbReference>
<dbReference type="InterPro" id="IPR000620">
    <property type="entry name" value="EamA_dom"/>
</dbReference>
<feature type="transmembrane region" description="Helical" evidence="7">
    <location>
        <begin position="240"/>
        <end position="256"/>
    </location>
</feature>
<evidence type="ECO:0000256" key="7">
    <source>
        <dbReference type="SAM" id="Phobius"/>
    </source>
</evidence>
<sequence>MGDTHYSDEGFSKPLIKVIDVNPHEVKVGIVTNDNQTNSPKSSIAPRNPLLGHAISHRGTIIGLCAIVLWGFMAGLVRLVADAFGATLGSALIYTVGGMMLMIVRRPAPIRKAPRKYLIIGGAMFIAYEASISLSIGLASTAAQSVEVSLVNYLWPTLLVLMTAAVSHKRGAVWKALPGAIVATIGVAMAVGGESLDVHEAMRNIASNPLPYALALAGAFIWAVYATVTPAMSDGYDGTTIFFCCVAAVLWVIHFTSGQGWPTSTPSISGYAALAACALSIAGGYACWGYGMLHGNMETLAVGSYATPVFSTASSTVLLGVALGVPFWIGVVLVVAGSLINLWFARRAS</sequence>
<feature type="transmembrane region" description="Helical" evidence="7">
    <location>
        <begin position="150"/>
        <end position="166"/>
    </location>
</feature>
<keyword evidence="3" id="KW-1003">Cell membrane</keyword>
<gene>
    <name evidence="9" type="primary">yddG</name>
    <name evidence="9" type="ORF">BDLFYP24_00280</name>
</gene>
<feature type="transmembrane region" description="Helical" evidence="7">
    <location>
        <begin position="61"/>
        <end position="81"/>
    </location>
</feature>
<evidence type="ECO:0000256" key="4">
    <source>
        <dbReference type="ARBA" id="ARBA00022692"/>
    </source>
</evidence>
<name>A0A6N2UBX4_9BIFI</name>
<evidence type="ECO:0000256" key="6">
    <source>
        <dbReference type="ARBA" id="ARBA00023136"/>
    </source>
</evidence>
<comment type="similarity">
    <text evidence="2">Belongs to the EamA transporter family.</text>
</comment>
<keyword evidence="5 7" id="KW-1133">Transmembrane helix</keyword>
<keyword evidence="6 7" id="KW-0472">Membrane</keyword>
<evidence type="ECO:0000256" key="2">
    <source>
        <dbReference type="ARBA" id="ARBA00007362"/>
    </source>
</evidence>
<accession>A0A6N2UBX4</accession>
<feature type="transmembrane region" description="Helical" evidence="7">
    <location>
        <begin position="211"/>
        <end position="228"/>
    </location>
</feature>
<dbReference type="Pfam" id="PF00892">
    <property type="entry name" value="EamA"/>
    <property type="match status" value="1"/>
</dbReference>
<reference evidence="9" key="1">
    <citation type="submission" date="2019-11" db="EMBL/GenBank/DDBJ databases">
        <authorList>
            <person name="Feng L."/>
        </authorList>
    </citation>
    <scope>NUCLEOTIDE SEQUENCE</scope>
    <source>
        <strain evidence="9">BdentiumLFYP24</strain>
    </source>
</reference>
<feature type="transmembrane region" description="Helical" evidence="7">
    <location>
        <begin position="173"/>
        <end position="191"/>
    </location>
</feature>
<dbReference type="InterPro" id="IPR037185">
    <property type="entry name" value="EmrE-like"/>
</dbReference>
<feature type="transmembrane region" description="Helical" evidence="7">
    <location>
        <begin position="268"/>
        <end position="288"/>
    </location>
</feature>
<feature type="transmembrane region" description="Helical" evidence="7">
    <location>
        <begin position="327"/>
        <end position="345"/>
    </location>
</feature>
<dbReference type="InterPro" id="IPR051258">
    <property type="entry name" value="Diverse_Substrate_Transporter"/>
</dbReference>
<evidence type="ECO:0000313" key="9">
    <source>
        <dbReference type="EMBL" id="VYT14879.1"/>
    </source>
</evidence>
<evidence type="ECO:0000256" key="3">
    <source>
        <dbReference type="ARBA" id="ARBA00022475"/>
    </source>
</evidence>
<evidence type="ECO:0000256" key="1">
    <source>
        <dbReference type="ARBA" id="ARBA00004651"/>
    </source>
</evidence>
<feature type="domain" description="EamA" evidence="8">
    <location>
        <begin position="212"/>
        <end position="342"/>
    </location>
</feature>
<comment type="subcellular location">
    <subcellularLocation>
        <location evidence="1">Cell membrane</location>
        <topology evidence="1">Multi-pass membrane protein</topology>
    </subcellularLocation>
</comment>
<keyword evidence="4 7" id="KW-0812">Transmembrane</keyword>
<evidence type="ECO:0000259" key="8">
    <source>
        <dbReference type="Pfam" id="PF00892"/>
    </source>
</evidence>
<dbReference type="NCBIfam" id="NF008676">
    <property type="entry name" value="PRK11689.1"/>
    <property type="match status" value="1"/>
</dbReference>
<evidence type="ECO:0000256" key="5">
    <source>
        <dbReference type="ARBA" id="ARBA00022989"/>
    </source>
</evidence>
<proteinExistence type="inferred from homology"/>
<dbReference type="GO" id="GO:0005886">
    <property type="term" value="C:plasma membrane"/>
    <property type="evidence" value="ECO:0007669"/>
    <property type="project" value="UniProtKB-SubCell"/>
</dbReference>
<dbReference type="EMBL" id="CACRSP010000009">
    <property type="protein sequence ID" value="VYT14879.1"/>
    <property type="molecule type" value="Genomic_DNA"/>
</dbReference>
<organism evidence="9">
    <name type="scientific">Bifidobacterium dentium</name>
    <dbReference type="NCBI Taxonomy" id="1689"/>
    <lineage>
        <taxon>Bacteria</taxon>
        <taxon>Bacillati</taxon>
        <taxon>Actinomycetota</taxon>
        <taxon>Actinomycetes</taxon>
        <taxon>Bifidobacteriales</taxon>
        <taxon>Bifidobacteriaceae</taxon>
        <taxon>Bifidobacterium</taxon>
    </lineage>
</organism>